<reference evidence="3" key="1">
    <citation type="journal article" date="2020" name="Stud. Mycol.">
        <title>101 Dothideomycetes genomes: a test case for predicting lifestyles and emergence of pathogens.</title>
        <authorList>
            <person name="Haridas S."/>
            <person name="Albert R."/>
            <person name="Binder M."/>
            <person name="Bloem J."/>
            <person name="Labutti K."/>
            <person name="Salamov A."/>
            <person name="Andreopoulos B."/>
            <person name="Baker S."/>
            <person name="Barry K."/>
            <person name="Bills G."/>
            <person name="Bluhm B."/>
            <person name="Cannon C."/>
            <person name="Castanera R."/>
            <person name="Culley D."/>
            <person name="Daum C."/>
            <person name="Ezra D."/>
            <person name="Gonzalez J."/>
            <person name="Henrissat B."/>
            <person name="Kuo A."/>
            <person name="Liang C."/>
            <person name="Lipzen A."/>
            <person name="Lutzoni F."/>
            <person name="Magnuson J."/>
            <person name="Mondo S."/>
            <person name="Nolan M."/>
            <person name="Ohm R."/>
            <person name="Pangilinan J."/>
            <person name="Park H.-J."/>
            <person name="Ramirez L."/>
            <person name="Alfaro M."/>
            <person name="Sun H."/>
            <person name="Tritt A."/>
            <person name="Yoshinaga Y."/>
            <person name="Zwiers L.-H."/>
            <person name="Turgeon B."/>
            <person name="Goodwin S."/>
            <person name="Spatafora J."/>
            <person name="Crous P."/>
            <person name="Grigoriev I."/>
        </authorList>
    </citation>
    <scope>NUCLEOTIDE SEQUENCE</scope>
    <source>
        <strain evidence="3">Tuck. ex Michener</strain>
    </source>
</reference>
<evidence type="ECO:0000256" key="2">
    <source>
        <dbReference type="SAM" id="SignalP"/>
    </source>
</evidence>
<feature type="compositionally biased region" description="Basic and acidic residues" evidence="1">
    <location>
        <begin position="193"/>
        <end position="219"/>
    </location>
</feature>
<feature type="chain" id="PRO_5025506452" evidence="2">
    <location>
        <begin position="17"/>
        <end position="331"/>
    </location>
</feature>
<feature type="region of interest" description="Disordered" evidence="1">
    <location>
        <begin position="297"/>
        <end position="331"/>
    </location>
</feature>
<dbReference type="PANTHER" id="PTHR38049">
    <property type="entry name" value="RICIN B LECTIN DOMAIN-CONTAINING PROTEIN"/>
    <property type="match status" value="1"/>
</dbReference>
<name>A0A6A6H2W4_VIRVR</name>
<keyword evidence="2" id="KW-0732">Signal</keyword>
<dbReference type="PANTHER" id="PTHR38049:SF1">
    <property type="entry name" value="PROTEIN KINASE DOMAIN-CONTAINING PROTEIN"/>
    <property type="match status" value="1"/>
</dbReference>
<proteinExistence type="predicted"/>
<feature type="compositionally biased region" description="Polar residues" evidence="1">
    <location>
        <begin position="317"/>
        <end position="331"/>
    </location>
</feature>
<gene>
    <name evidence="3" type="ORF">EV356DRAFT_505172</name>
</gene>
<feature type="signal peptide" evidence="2">
    <location>
        <begin position="1"/>
        <end position="16"/>
    </location>
</feature>
<feature type="region of interest" description="Disordered" evidence="1">
    <location>
        <begin position="178"/>
        <end position="223"/>
    </location>
</feature>
<sequence length="331" mass="36301">MVFGLALGLPIVTSSGIATVTGVAEGVHHQKQQNREAANEKRMEKFYVDVFCDSGGGGSSSSSSSRGGNPDARDIDGGMLVLRDDKAWIAAQDNATGLPAGAEAKTHPCMAFYLSYPSEMQPHPRGLVSTVSRDPPMLNWLYVDRETSELRYGNRTKSIEHVVGDWDWTDENVDAGAEEAGKKKSNNAGWVMETKDAKSGKGQWKREEDEEGPKGKDDCPGAGLTLEGWEGFVAVWEDEREVEFEVELDLGKGAGPQKYTVGKTVRAGWAVYFDSNRDGLKSIRKKGKTVLEISLERRMVPEEEQKKGEDEDKKDQPNVNLSGGIKTTQEK</sequence>
<protein>
    <submittedName>
        <fullName evidence="3">Uncharacterized protein</fullName>
    </submittedName>
</protein>
<dbReference type="Proteomes" id="UP000800092">
    <property type="component" value="Unassembled WGS sequence"/>
</dbReference>
<evidence type="ECO:0000313" key="4">
    <source>
        <dbReference type="Proteomes" id="UP000800092"/>
    </source>
</evidence>
<dbReference type="AlphaFoldDB" id="A0A6A6H2W4"/>
<keyword evidence="4" id="KW-1185">Reference proteome</keyword>
<feature type="region of interest" description="Disordered" evidence="1">
    <location>
        <begin position="56"/>
        <end position="75"/>
    </location>
</feature>
<evidence type="ECO:0000256" key="1">
    <source>
        <dbReference type="SAM" id="MobiDB-lite"/>
    </source>
</evidence>
<dbReference type="EMBL" id="ML991815">
    <property type="protein sequence ID" value="KAF2232434.1"/>
    <property type="molecule type" value="Genomic_DNA"/>
</dbReference>
<organism evidence="3 4">
    <name type="scientific">Viridothelium virens</name>
    <name type="common">Speckled blister lichen</name>
    <name type="synonym">Trypethelium virens</name>
    <dbReference type="NCBI Taxonomy" id="1048519"/>
    <lineage>
        <taxon>Eukaryota</taxon>
        <taxon>Fungi</taxon>
        <taxon>Dikarya</taxon>
        <taxon>Ascomycota</taxon>
        <taxon>Pezizomycotina</taxon>
        <taxon>Dothideomycetes</taxon>
        <taxon>Dothideomycetes incertae sedis</taxon>
        <taxon>Trypetheliales</taxon>
        <taxon>Trypetheliaceae</taxon>
        <taxon>Viridothelium</taxon>
    </lineage>
</organism>
<accession>A0A6A6H2W4</accession>
<dbReference type="OrthoDB" id="3928002at2759"/>
<feature type="compositionally biased region" description="Basic and acidic residues" evidence="1">
    <location>
        <begin position="297"/>
        <end position="316"/>
    </location>
</feature>
<evidence type="ECO:0000313" key="3">
    <source>
        <dbReference type="EMBL" id="KAF2232434.1"/>
    </source>
</evidence>